<dbReference type="InterPro" id="IPR036291">
    <property type="entry name" value="NAD(P)-bd_dom_sf"/>
</dbReference>
<gene>
    <name evidence="4" type="ORF">ACFO3Q_12205</name>
</gene>
<keyword evidence="5" id="KW-1185">Reference proteome</keyword>
<feature type="domain" description="Enoyl reductase (ER)" evidence="3">
    <location>
        <begin position="13"/>
        <end position="323"/>
    </location>
</feature>
<dbReference type="InterPro" id="IPR013154">
    <property type="entry name" value="ADH-like_N"/>
</dbReference>
<dbReference type="NCBIfam" id="TIGR02824">
    <property type="entry name" value="quinone_pig3"/>
    <property type="match status" value="1"/>
</dbReference>
<accession>A0ABV9NP80</accession>
<dbReference type="InterPro" id="IPR011032">
    <property type="entry name" value="GroES-like_sf"/>
</dbReference>
<comment type="caution">
    <text evidence="4">The sequence shown here is derived from an EMBL/GenBank/DDBJ whole genome shotgun (WGS) entry which is preliminary data.</text>
</comment>
<evidence type="ECO:0000313" key="5">
    <source>
        <dbReference type="Proteomes" id="UP001595892"/>
    </source>
</evidence>
<dbReference type="InterPro" id="IPR014189">
    <property type="entry name" value="Quinone_OxRdtase_PIG3"/>
</dbReference>
<evidence type="ECO:0000259" key="3">
    <source>
        <dbReference type="SMART" id="SM00829"/>
    </source>
</evidence>
<dbReference type="SMART" id="SM00829">
    <property type="entry name" value="PKS_ER"/>
    <property type="match status" value="1"/>
</dbReference>
<sequence>MRYIDHGDGGEAGVLTLAEMPAPQPATGQVLVRVAHAGVNRPDVQQRKGVYPPPADASPVLGLEVAGHIEALGEGVDGWRVGDPVCALTPGGGYAEYCVTPAAHCLPVPRGLSLAEAAALPETCFTVWSNVFDRGRLQAGETLLVHGGSSGIGTTAIQMARALGAASIVTVGGADKARACLALGARAAIDYREQDFVEEVKRLTDGRGVDVILDMVGGDYTPRNLRCLAVGGRLVQIAFLRGRSAELDLGLLMTRRLHVTGSTLRPQSHEAKAAIARSLRERVWPEIEAGAIRPIVHARFPLERAAEAHRLMESSGHIGKIVLDVRGGDA</sequence>
<proteinExistence type="predicted"/>
<reference evidence="5" key="1">
    <citation type="journal article" date="2019" name="Int. J. Syst. Evol. Microbiol.">
        <title>The Global Catalogue of Microorganisms (GCM) 10K type strain sequencing project: providing services to taxonomists for standard genome sequencing and annotation.</title>
        <authorList>
            <consortium name="The Broad Institute Genomics Platform"/>
            <consortium name="The Broad Institute Genome Sequencing Center for Infectious Disease"/>
            <person name="Wu L."/>
            <person name="Ma J."/>
        </authorList>
    </citation>
    <scope>NUCLEOTIDE SEQUENCE [LARGE SCALE GENOMIC DNA]</scope>
    <source>
        <strain evidence="5">CGMCC 1.13574</strain>
    </source>
</reference>
<dbReference type="Gene3D" id="3.90.180.10">
    <property type="entry name" value="Medium-chain alcohol dehydrogenases, catalytic domain"/>
    <property type="match status" value="1"/>
</dbReference>
<dbReference type="SUPFAM" id="SSF50129">
    <property type="entry name" value="GroES-like"/>
    <property type="match status" value="1"/>
</dbReference>
<dbReference type="RefSeq" id="WP_377004996.1">
    <property type="nucleotide sequence ID" value="NZ_JBHSGG010000033.1"/>
</dbReference>
<organism evidence="4 5">
    <name type="scientific">Coralloluteibacterium thermophilum</name>
    <dbReference type="NCBI Taxonomy" id="2707049"/>
    <lineage>
        <taxon>Bacteria</taxon>
        <taxon>Pseudomonadati</taxon>
        <taxon>Pseudomonadota</taxon>
        <taxon>Gammaproteobacteria</taxon>
        <taxon>Lysobacterales</taxon>
        <taxon>Lysobacteraceae</taxon>
        <taxon>Coralloluteibacterium</taxon>
    </lineage>
</organism>
<evidence type="ECO:0000256" key="2">
    <source>
        <dbReference type="ARBA" id="ARBA00023002"/>
    </source>
</evidence>
<evidence type="ECO:0000313" key="4">
    <source>
        <dbReference type="EMBL" id="MFC4728929.1"/>
    </source>
</evidence>
<dbReference type="CDD" id="cd05276">
    <property type="entry name" value="p53_inducible_oxidoreductase"/>
    <property type="match status" value="1"/>
</dbReference>
<evidence type="ECO:0000256" key="1">
    <source>
        <dbReference type="ARBA" id="ARBA00022857"/>
    </source>
</evidence>
<dbReference type="Pfam" id="PF13602">
    <property type="entry name" value="ADH_zinc_N_2"/>
    <property type="match status" value="1"/>
</dbReference>
<dbReference type="Pfam" id="PF08240">
    <property type="entry name" value="ADH_N"/>
    <property type="match status" value="1"/>
</dbReference>
<dbReference type="PANTHER" id="PTHR48106:SF8">
    <property type="entry name" value="OS02G0805600 PROTEIN"/>
    <property type="match status" value="1"/>
</dbReference>
<name>A0ABV9NP80_9GAMM</name>
<dbReference type="PANTHER" id="PTHR48106">
    <property type="entry name" value="QUINONE OXIDOREDUCTASE PIG3-RELATED"/>
    <property type="match status" value="1"/>
</dbReference>
<protein>
    <submittedName>
        <fullName evidence="4">NAD(P)H-quinone oxidoreductase</fullName>
    </submittedName>
</protein>
<dbReference type="Gene3D" id="3.40.50.720">
    <property type="entry name" value="NAD(P)-binding Rossmann-like Domain"/>
    <property type="match status" value="1"/>
</dbReference>
<keyword evidence="2" id="KW-0560">Oxidoreductase</keyword>
<keyword evidence="1" id="KW-0521">NADP</keyword>
<dbReference type="Proteomes" id="UP001595892">
    <property type="component" value="Unassembled WGS sequence"/>
</dbReference>
<dbReference type="SUPFAM" id="SSF51735">
    <property type="entry name" value="NAD(P)-binding Rossmann-fold domains"/>
    <property type="match status" value="1"/>
</dbReference>
<dbReference type="EMBL" id="JBHSGG010000033">
    <property type="protein sequence ID" value="MFC4728929.1"/>
    <property type="molecule type" value="Genomic_DNA"/>
</dbReference>
<dbReference type="InterPro" id="IPR020843">
    <property type="entry name" value="ER"/>
</dbReference>